<dbReference type="InterPro" id="IPR018060">
    <property type="entry name" value="HTH_AraC"/>
</dbReference>
<dbReference type="Gene3D" id="1.10.10.60">
    <property type="entry name" value="Homeodomain-like"/>
    <property type="match status" value="1"/>
</dbReference>
<evidence type="ECO:0000313" key="5">
    <source>
        <dbReference type="EMBL" id="SKA92820.1"/>
    </source>
</evidence>
<dbReference type="AlphaFoldDB" id="A0A1T4XTG6"/>
<dbReference type="PROSITE" id="PS01124">
    <property type="entry name" value="HTH_ARAC_FAMILY_2"/>
    <property type="match status" value="1"/>
</dbReference>
<evidence type="ECO:0000256" key="2">
    <source>
        <dbReference type="ARBA" id="ARBA00023125"/>
    </source>
</evidence>
<dbReference type="STRING" id="48467.SAMN02745166_01977"/>
<dbReference type="SMART" id="SM00342">
    <property type="entry name" value="HTH_ARAC"/>
    <property type="match status" value="1"/>
</dbReference>
<dbReference type="RefSeq" id="WP_078813152.1">
    <property type="nucleotide sequence ID" value="NZ_FUYE01000005.1"/>
</dbReference>
<protein>
    <submittedName>
        <fullName evidence="5">AraC-type DNA-binding protein</fullName>
    </submittedName>
</protein>
<keyword evidence="1" id="KW-0805">Transcription regulation</keyword>
<dbReference type="GO" id="GO:0003700">
    <property type="term" value="F:DNA-binding transcription factor activity"/>
    <property type="evidence" value="ECO:0007669"/>
    <property type="project" value="InterPro"/>
</dbReference>
<feature type="domain" description="HTH araC/xylS-type" evidence="4">
    <location>
        <begin position="190"/>
        <end position="288"/>
    </location>
</feature>
<dbReference type="SUPFAM" id="SSF46689">
    <property type="entry name" value="Homeodomain-like"/>
    <property type="match status" value="1"/>
</dbReference>
<keyword evidence="2 5" id="KW-0238">DNA-binding</keyword>
<dbReference type="GO" id="GO:0043565">
    <property type="term" value="F:sequence-specific DNA binding"/>
    <property type="evidence" value="ECO:0007669"/>
    <property type="project" value="InterPro"/>
</dbReference>
<dbReference type="Proteomes" id="UP000190774">
    <property type="component" value="Unassembled WGS sequence"/>
</dbReference>
<evidence type="ECO:0000259" key="4">
    <source>
        <dbReference type="PROSITE" id="PS01124"/>
    </source>
</evidence>
<dbReference type="PANTHER" id="PTHR43280">
    <property type="entry name" value="ARAC-FAMILY TRANSCRIPTIONAL REGULATOR"/>
    <property type="match status" value="1"/>
</dbReference>
<dbReference type="PANTHER" id="PTHR43280:SF32">
    <property type="entry name" value="TRANSCRIPTIONAL REGULATORY PROTEIN"/>
    <property type="match status" value="1"/>
</dbReference>
<dbReference type="EMBL" id="FUYE01000005">
    <property type="protein sequence ID" value="SKA92820.1"/>
    <property type="molecule type" value="Genomic_DNA"/>
</dbReference>
<proteinExistence type="predicted"/>
<evidence type="ECO:0000256" key="3">
    <source>
        <dbReference type="ARBA" id="ARBA00023163"/>
    </source>
</evidence>
<organism evidence="5 6">
    <name type="scientific">Prosthecobacter debontii</name>
    <dbReference type="NCBI Taxonomy" id="48467"/>
    <lineage>
        <taxon>Bacteria</taxon>
        <taxon>Pseudomonadati</taxon>
        <taxon>Verrucomicrobiota</taxon>
        <taxon>Verrucomicrobiia</taxon>
        <taxon>Verrucomicrobiales</taxon>
        <taxon>Verrucomicrobiaceae</taxon>
        <taxon>Prosthecobacter</taxon>
    </lineage>
</organism>
<dbReference type="InterPro" id="IPR009057">
    <property type="entry name" value="Homeodomain-like_sf"/>
</dbReference>
<dbReference type="Pfam" id="PF12833">
    <property type="entry name" value="HTH_18"/>
    <property type="match status" value="1"/>
</dbReference>
<evidence type="ECO:0000313" key="6">
    <source>
        <dbReference type="Proteomes" id="UP000190774"/>
    </source>
</evidence>
<sequence>MRRKRLSGEIPLRLFDPTRGQLALSVGDLTPERHHPSRSNCFTILWIPAGRGVFHRGLDSYAFEGPVLLFGSPYQTLFIESSPLLEGQVILFHANFFCIETYHHEVGCNGVLFNDLNNIPLVQPDEAFSMEIQNLLQQMRQELQVSGLAHSEILVSYLKVLLIKATRLKLESQRQATDLIEPASKPVLLMELTDLIERHFKERLGPADYAQRLHISLKALGKLVKTHLGKTLTDLIRERTLQHAKWQLLHTLRPVKEVAAEAGFSDELYFSRVFKQETGLSPKAFREFETAIRGGRNLSMD</sequence>
<reference evidence="6" key="1">
    <citation type="submission" date="2017-02" db="EMBL/GenBank/DDBJ databases">
        <authorList>
            <person name="Varghese N."/>
            <person name="Submissions S."/>
        </authorList>
    </citation>
    <scope>NUCLEOTIDE SEQUENCE [LARGE SCALE GENOMIC DNA]</scope>
    <source>
        <strain evidence="6">ATCC 700200</strain>
    </source>
</reference>
<name>A0A1T4XTG6_9BACT</name>
<gene>
    <name evidence="5" type="ORF">SAMN02745166_01977</name>
</gene>
<dbReference type="OrthoDB" id="182958at2"/>
<keyword evidence="6" id="KW-1185">Reference proteome</keyword>
<dbReference type="PRINTS" id="PR00032">
    <property type="entry name" value="HTHARAC"/>
</dbReference>
<evidence type="ECO:0000256" key="1">
    <source>
        <dbReference type="ARBA" id="ARBA00023015"/>
    </source>
</evidence>
<accession>A0A1T4XTG6</accession>
<keyword evidence="3" id="KW-0804">Transcription</keyword>
<dbReference type="InterPro" id="IPR020449">
    <property type="entry name" value="Tscrpt_reg_AraC-type_HTH"/>
</dbReference>